<gene>
    <name evidence="2" type="ORF">SAMN05216480_102286</name>
</gene>
<dbReference type="AlphaFoldDB" id="A0A1I7FW00"/>
<name>A0A1I7FW00_9FLAO</name>
<sequence length="384" mass="45286">MKILLLGEYSGFFNSLKFGLTQLGHDVTLAGRKDGFKNFPVDISFEPVFLEKKAIKFFRKIYHRFFHSDVTSLEIFYIFWKQRAKFKDFDIVFLINEQSLTYNYYTEKKILKFLFQHNKKVFLSACSDDVIYIDFLLNNGVPHHVLSEYVKDKSLFKHFQYSLHYTKNSSKRLHEFIFENIEAVIPGDYDYVLAYENHPKTTSLIPFPVRLHLLAYKPLVIEDKIIIFHGINKVNYYKKGNGYFEKALEIIQKKYADKIEIITAVSLPYEEYIEKYNRCHILLDQAFAYDQGYNALEAMAKGKVVFTGACEDWKNHYKVEEDSIVINAIPDADYMASKLEWLILHPEKIVEISKNARAFIEKEHDAVNSAEQYLYIWEQFSGKE</sequence>
<accession>A0A1I7FW00</accession>
<organism evidence="2 3">
    <name type="scientific">Pustulibacterium marinum</name>
    <dbReference type="NCBI Taxonomy" id="1224947"/>
    <lineage>
        <taxon>Bacteria</taxon>
        <taxon>Pseudomonadati</taxon>
        <taxon>Bacteroidota</taxon>
        <taxon>Flavobacteriia</taxon>
        <taxon>Flavobacteriales</taxon>
        <taxon>Flavobacteriaceae</taxon>
        <taxon>Pustulibacterium</taxon>
    </lineage>
</organism>
<evidence type="ECO:0000259" key="1">
    <source>
        <dbReference type="Pfam" id="PF13524"/>
    </source>
</evidence>
<evidence type="ECO:0000313" key="3">
    <source>
        <dbReference type="Proteomes" id="UP000199138"/>
    </source>
</evidence>
<dbReference type="Pfam" id="PF13524">
    <property type="entry name" value="Glyco_trans_1_2"/>
    <property type="match status" value="1"/>
</dbReference>
<protein>
    <submittedName>
        <fullName evidence="2">Glycosyltransferase involved in cell wall bisynthesis</fullName>
    </submittedName>
</protein>
<dbReference type="OrthoDB" id="6638088at2"/>
<keyword evidence="2" id="KW-0808">Transferase</keyword>
<dbReference type="GO" id="GO:0016740">
    <property type="term" value="F:transferase activity"/>
    <property type="evidence" value="ECO:0007669"/>
    <property type="project" value="UniProtKB-KW"/>
</dbReference>
<proteinExistence type="predicted"/>
<evidence type="ECO:0000313" key="2">
    <source>
        <dbReference type="EMBL" id="SFU40375.1"/>
    </source>
</evidence>
<dbReference type="STRING" id="1224947.SAMN05216480_102286"/>
<dbReference type="Proteomes" id="UP000199138">
    <property type="component" value="Unassembled WGS sequence"/>
</dbReference>
<feature type="domain" description="Spore protein YkvP/CgeB glycosyl transferase-like" evidence="1">
    <location>
        <begin position="264"/>
        <end position="374"/>
    </location>
</feature>
<dbReference type="InterPro" id="IPR055259">
    <property type="entry name" value="YkvP/CgeB_Glyco_trans-like"/>
</dbReference>
<dbReference type="SUPFAM" id="SSF53756">
    <property type="entry name" value="UDP-Glycosyltransferase/glycogen phosphorylase"/>
    <property type="match status" value="1"/>
</dbReference>
<dbReference type="EMBL" id="FPBK01000002">
    <property type="protein sequence ID" value="SFU40375.1"/>
    <property type="molecule type" value="Genomic_DNA"/>
</dbReference>
<dbReference type="Gene3D" id="3.40.50.2000">
    <property type="entry name" value="Glycogen Phosphorylase B"/>
    <property type="match status" value="1"/>
</dbReference>
<dbReference type="RefSeq" id="WP_093024025.1">
    <property type="nucleotide sequence ID" value="NZ_FPBK01000002.1"/>
</dbReference>
<reference evidence="2 3" key="1">
    <citation type="submission" date="2016-10" db="EMBL/GenBank/DDBJ databases">
        <authorList>
            <person name="de Groot N.N."/>
        </authorList>
    </citation>
    <scope>NUCLEOTIDE SEQUENCE [LARGE SCALE GENOMIC DNA]</scope>
    <source>
        <strain evidence="2 3">CGMCC 1.12333</strain>
    </source>
</reference>
<keyword evidence="3" id="KW-1185">Reference proteome</keyword>